<sequence length="67" mass="7128">MWRRLHTLAPALRRATAAAAGAPAASASSAARAAPLSSAAAAFRRTSPLYLWIRCWYPCCSLCLLPL</sequence>
<accession>B6TS24</accession>
<name>B6TS24_MAIZE</name>
<organism evidence="1">
    <name type="scientific">Zea mays</name>
    <name type="common">Maize</name>
    <dbReference type="NCBI Taxonomy" id="4577"/>
    <lineage>
        <taxon>Eukaryota</taxon>
        <taxon>Viridiplantae</taxon>
        <taxon>Streptophyta</taxon>
        <taxon>Embryophyta</taxon>
        <taxon>Tracheophyta</taxon>
        <taxon>Spermatophyta</taxon>
        <taxon>Magnoliopsida</taxon>
        <taxon>Liliopsida</taxon>
        <taxon>Poales</taxon>
        <taxon>Poaceae</taxon>
        <taxon>PACMAD clade</taxon>
        <taxon>Panicoideae</taxon>
        <taxon>Andropogonodae</taxon>
        <taxon>Andropogoneae</taxon>
        <taxon>Tripsacinae</taxon>
        <taxon>Zea</taxon>
    </lineage>
</organism>
<evidence type="ECO:0000313" key="1">
    <source>
        <dbReference type="EMBL" id="ACG39907.1"/>
    </source>
</evidence>
<dbReference type="AlphaFoldDB" id="B6TS24"/>
<proteinExistence type="evidence at transcript level"/>
<dbReference type="EMBL" id="EU967789">
    <property type="protein sequence ID" value="ACG39907.1"/>
    <property type="molecule type" value="mRNA"/>
</dbReference>
<reference evidence="1" key="1">
    <citation type="journal article" date="2009" name="Plant Mol. Biol.">
        <title>Insights into corn genes derived from large-scale cDNA sequencing.</title>
        <authorList>
            <person name="Alexandrov N.N."/>
            <person name="Brover V.V."/>
            <person name="Freidin S."/>
            <person name="Troukhan M.E."/>
            <person name="Tatarinova T.V."/>
            <person name="Zhang H."/>
            <person name="Swaller T.J."/>
            <person name="Lu Y.P."/>
            <person name="Bouck J."/>
            <person name="Flavell R.B."/>
            <person name="Feldmann K.A."/>
        </authorList>
    </citation>
    <scope>NUCLEOTIDE SEQUENCE</scope>
</reference>
<protein>
    <submittedName>
        <fullName evidence="1">Uncharacterized protein</fullName>
    </submittedName>
</protein>